<comment type="subcellular location">
    <subcellularLocation>
        <location evidence="1">Membrane</location>
        <topology evidence="1">Multi-pass membrane protein</topology>
    </subcellularLocation>
</comment>
<dbReference type="InterPro" id="IPR027469">
    <property type="entry name" value="Cation_efflux_TMD_sf"/>
</dbReference>
<dbReference type="InterPro" id="IPR027470">
    <property type="entry name" value="Cation_efflux_CTD"/>
</dbReference>
<evidence type="ECO:0000256" key="5">
    <source>
        <dbReference type="ARBA" id="ARBA00022989"/>
    </source>
</evidence>
<proteinExistence type="inferred from homology"/>
<dbReference type="InterPro" id="IPR002524">
    <property type="entry name" value="Cation_efflux"/>
</dbReference>
<evidence type="ECO:0000259" key="9">
    <source>
        <dbReference type="Pfam" id="PF01545"/>
    </source>
</evidence>
<keyword evidence="4 8" id="KW-0812">Transmembrane</keyword>
<sequence length="299" mass="33897">MAHNNHHHEVNAKNVIFVIFLNFFITITEVLGGLLANSLSLISDALHNFSDSIAILISYIALRLSRRKSTIQKTFGFKRAEILAALFNASVLIIIIFFLFKEAFIRLLHPHKIDSLLMMVIAIIGLVANIIGVFLLKKDAHYNLNIKSAYLHLIADSLSSIAVVIGSILIKFFNIYIIDPLLTIIIGLYILRESYLIVRDTVNILMQSTPEGIDIMEIKCAIESIPEVHNLHHVHVWQMTDRDIHFEGHIDVCEDFRTSEVAIIIKKIEELLTNKFGIKHTTIQVEFGTCSDKEIIKTC</sequence>
<dbReference type="PANTHER" id="PTHR11562:SF17">
    <property type="entry name" value="RE54080P-RELATED"/>
    <property type="match status" value="1"/>
</dbReference>
<feature type="transmembrane region" description="Helical" evidence="8">
    <location>
        <begin position="15"/>
        <end position="39"/>
    </location>
</feature>
<dbReference type="InterPro" id="IPR058533">
    <property type="entry name" value="Cation_efflux_TM"/>
</dbReference>
<dbReference type="Pfam" id="PF01545">
    <property type="entry name" value="Cation_efflux"/>
    <property type="match status" value="1"/>
</dbReference>
<comment type="similarity">
    <text evidence="2">Belongs to the cation diffusion facilitator (CDF) transporter (TC 2.A.4) family. SLC30A subfamily.</text>
</comment>
<dbReference type="Gene3D" id="3.30.70.1350">
    <property type="entry name" value="Cation efflux protein, cytoplasmic domain"/>
    <property type="match status" value="1"/>
</dbReference>
<dbReference type="SUPFAM" id="SSF160240">
    <property type="entry name" value="Cation efflux protein cytoplasmic domain-like"/>
    <property type="match status" value="1"/>
</dbReference>
<feature type="transmembrane region" description="Helical" evidence="8">
    <location>
        <begin position="45"/>
        <end position="62"/>
    </location>
</feature>
<dbReference type="InterPro" id="IPR036837">
    <property type="entry name" value="Cation_efflux_CTD_sf"/>
</dbReference>
<name>A0A7C4TC03_UNCW3</name>
<protein>
    <submittedName>
        <fullName evidence="11">Cation transporter</fullName>
    </submittedName>
</protein>
<dbReference type="NCBIfam" id="TIGR01297">
    <property type="entry name" value="CDF"/>
    <property type="match status" value="1"/>
</dbReference>
<keyword evidence="7 8" id="KW-0472">Membrane</keyword>
<dbReference type="EMBL" id="DTGZ01000127">
    <property type="protein sequence ID" value="HGV97987.1"/>
    <property type="molecule type" value="Genomic_DNA"/>
</dbReference>
<feature type="transmembrane region" description="Helical" evidence="8">
    <location>
        <begin position="82"/>
        <end position="100"/>
    </location>
</feature>
<dbReference type="PANTHER" id="PTHR11562">
    <property type="entry name" value="CATION EFFLUX PROTEIN/ ZINC TRANSPORTER"/>
    <property type="match status" value="1"/>
</dbReference>
<evidence type="ECO:0000256" key="6">
    <source>
        <dbReference type="ARBA" id="ARBA00023065"/>
    </source>
</evidence>
<dbReference type="Gene3D" id="1.20.1510.10">
    <property type="entry name" value="Cation efflux protein transmembrane domain"/>
    <property type="match status" value="1"/>
</dbReference>
<evidence type="ECO:0000256" key="7">
    <source>
        <dbReference type="ARBA" id="ARBA00023136"/>
    </source>
</evidence>
<evidence type="ECO:0000256" key="2">
    <source>
        <dbReference type="ARBA" id="ARBA00008873"/>
    </source>
</evidence>
<dbReference type="GO" id="GO:0005385">
    <property type="term" value="F:zinc ion transmembrane transporter activity"/>
    <property type="evidence" value="ECO:0007669"/>
    <property type="project" value="TreeGrafter"/>
</dbReference>
<dbReference type="SUPFAM" id="SSF161111">
    <property type="entry name" value="Cation efflux protein transmembrane domain-like"/>
    <property type="match status" value="1"/>
</dbReference>
<feature type="transmembrane region" description="Helical" evidence="8">
    <location>
        <begin position="115"/>
        <end position="136"/>
    </location>
</feature>
<accession>A0A7C4TC03</accession>
<organism evidence="11">
    <name type="scientific">candidate division WOR-3 bacterium</name>
    <dbReference type="NCBI Taxonomy" id="2052148"/>
    <lineage>
        <taxon>Bacteria</taxon>
        <taxon>Bacteria division WOR-3</taxon>
    </lineage>
</organism>
<dbReference type="GO" id="GO:0005886">
    <property type="term" value="C:plasma membrane"/>
    <property type="evidence" value="ECO:0007669"/>
    <property type="project" value="TreeGrafter"/>
</dbReference>
<evidence type="ECO:0000313" key="11">
    <source>
        <dbReference type="EMBL" id="HGV97987.1"/>
    </source>
</evidence>
<evidence type="ECO:0000256" key="8">
    <source>
        <dbReference type="SAM" id="Phobius"/>
    </source>
</evidence>
<dbReference type="InterPro" id="IPR050681">
    <property type="entry name" value="CDF/SLC30A"/>
</dbReference>
<feature type="domain" description="Cation efflux protein cytoplasmic" evidence="10">
    <location>
        <begin position="210"/>
        <end position="286"/>
    </location>
</feature>
<feature type="transmembrane region" description="Helical" evidence="8">
    <location>
        <begin position="175"/>
        <end position="191"/>
    </location>
</feature>
<keyword evidence="3" id="KW-0813">Transport</keyword>
<gene>
    <name evidence="11" type="ORF">ENV60_06795</name>
</gene>
<evidence type="ECO:0000259" key="10">
    <source>
        <dbReference type="Pfam" id="PF16916"/>
    </source>
</evidence>
<evidence type="ECO:0000256" key="3">
    <source>
        <dbReference type="ARBA" id="ARBA00022448"/>
    </source>
</evidence>
<reference evidence="11" key="1">
    <citation type="journal article" date="2020" name="mSystems">
        <title>Genome- and Community-Level Interaction Insights into Carbon Utilization and Element Cycling Functions of Hydrothermarchaeota in Hydrothermal Sediment.</title>
        <authorList>
            <person name="Zhou Z."/>
            <person name="Liu Y."/>
            <person name="Xu W."/>
            <person name="Pan J."/>
            <person name="Luo Z.H."/>
            <person name="Li M."/>
        </authorList>
    </citation>
    <scope>NUCLEOTIDE SEQUENCE [LARGE SCALE GENOMIC DNA]</scope>
    <source>
        <strain evidence="11">SpSt-774</strain>
    </source>
</reference>
<dbReference type="Pfam" id="PF16916">
    <property type="entry name" value="ZT_dimer"/>
    <property type="match status" value="1"/>
</dbReference>
<dbReference type="AlphaFoldDB" id="A0A7C4TC03"/>
<feature type="transmembrane region" description="Helical" evidence="8">
    <location>
        <begin position="148"/>
        <end position="169"/>
    </location>
</feature>
<evidence type="ECO:0000256" key="4">
    <source>
        <dbReference type="ARBA" id="ARBA00022692"/>
    </source>
</evidence>
<comment type="caution">
    <text evidence="11">The sequence shown here is derived from an EMBL/GenBank/DDBJ whole genome shotgun (WGS) entry which is preliminary data.</text>
</comment>
<keyword evidence="5 8" id="KW-1133">Transmembrane helix</keyword>
<feature type="domain" description="Cation efflux protein transmembrane" evidence="9">
    <location>
        <begin position="15"/>
        <end position="206"/>
    </location>
</feature>
<keyword evidence="6" id="KW-0406">Ion transport</keyword>
<evidence type="ECO:0000256" key="1">
    <source>
        <dbReference type="ARBA" id="ARBA00004141"/>
    </source>
</evidence>